<protein>
    <submittedName>
        <fullName evidence="1">Uncharacterized protein</fullName>
    </submittedName>
</protein>
<dbReference type="Gene3D" id="3.40.1090.10">
    <property type="entry name" value="Cytosolic phospholipase A2 catalytic domain"/>
    <property type="match status" value="1"/>
</dbReference>
<dbReference type="InterPro" id="IPR016035">
    <property type="entry name" value="Acyl_Trfase/lysoPLipase"/>
</dbReference>
<reference evidence="1 2" key="1">
    <citation type="submission" date="2007-11" db="EMBL/GenBank/DDBJ databases">
        <authorList>
            <person name="Wagner-Dobler I."/>
            <person name="Ferriera S."/>
            <person name="Johnson J."/>
            <person name="Kravitz S."/>
            <person name="Beeson K."/>
            <person name="Sutton G."/>
            <person name="Rogers Y.-H."/>
            <person name="Friedman R."/>
            <person name="Frazier M."/>
            <person name="Venter J.C."/>
        </authorList>
    </citation>
    <scope>NUCLEOTIDE SEQUENCE [LARGE SCALE GENOMIC DNA]</scope>
    <source>
        <strain evidence="1 2">HEL-45</strain>
    </source>
</reference>
<proteinExistence type="predicted"/>
<organism evidence="1 2">
    <name type="scientific">Sulfitobacter indolifex HEL-45</name>
    <dbReference type="NCBI Taxonomy" id="391624"/>
    <lineage>
        <taxon>Bacteria</taxon>
        <taxon>Pseudomonadati</taxon>
        <taxon>Pseudomonadota</taxon>
        <taxon>Alphaproteobacteria</taxon>
        <taxon>Rhodobacterales</taxon>
        <taxon>Roseobacteraceae</taxon>
        <taxon>Sulfitobacter</taxon>
    </lineage>
</organism>
<dbReference type="SUPFAM" id="SSF52151">
    <property type="entry name" value="FabD/lysophospholipase-like"/>
    <property type="match status" value="1"/>
</dbReference>
<sequence length="105" mass="11559">MPASKLTHDHDKGTPNDKQRVRYVEKAMASRILSLSGGGYMGLYTAAVLAGLEEQWGDSLYKKFDRVDACPVLIRISLDGASRQVARLAKRQTGIGAPDIRNKTR</sequence>
<dbReference type="EMBL" id="ABID01000005">
    <property type="protein sequence ID" value="EDQ04052.1"/>
    <property type="molecule type" value="Genomic_DNA"/>
</dbReference>
<dbReference type="Proteomes" id="UP000003257">
    <property type="component" value="Unassembled WGS sequence"/>
</dbReference>
<comment type="caution">
    <text evidence="1">The sequence shown here is derived from an EMBL/GenBank/DDBJ whole genome shotgun (WGS) entry which is preliminary data.</text>
</comment>
<keyword evidence="2" id="KW-1185">Reference proteome</keyword>
<gene>
    <name evidence="1" type="ORF">OIHEL45_11980</name>
</gene>
<evidence type="ECO:0000313" key="1">
    <source>
        <dbReference type="EMBL" id="EDQ04052.1"/>
    </source>
</evidence>
<name>A0ABM9X3L1_9RHOB</name>
<evidence type="ECO:0000313" key="2">
    <source>
        <dbReference type="Proteomes" id="UP000003257"/>
    </source>
</evidence>
<accession>A0ABM9X3L1</accession>